<gene>
    <name evidence="1" type="ORF">CLV55_101251</name>
</gene>
<keyword evidence="2" id="KW-1185">Reference proteome</keyword>
<comment type="caution">
    <text evidence="1">The sequence shown here is derived from an EMBL/GenBank/DDBJ whole genome shotgun (WGS) entry which is preliminary data.</text>
</comment>
<evidence type="ECO:0000313" key="2">
    <source>
        <dbReference type="Proteomes" id="UP000248840"/>
    </source>
</evidence>
<accession>A0A328YNC3</accession>
<organism evidence="1 2">
    <name type="scientific">Flavobacterium aciduliphilum</name>
    <dbReference type="NCBI Taxonomy" id="1101402"/>
    <lineage>
        <taxon>Bacteria</taxon>
        <taxon>Pseudomonadati</taxon>
        <taxon>Bacteroidota</taxon>
        <taxon>Flavobacteriia</taxon>
        <taxon>Flavobacteriales</taxon>
        <taxon>Flavobacteriaceae</taxon>
        <taxon>Flavobacterium</taxon>
    </lineage>
</organism>
<dbReference type="AlphaFoldDB" id="A0A328YNC3"/>
<proteinExistence type="predicted"/>
<evidence type="ECO:0000313" key="1">
    <source>
        <dbReference type="EMBL" id="RAR75551.1"/>
    </source>
</evidence>
<dbReference type="Proteomes" id="UP000248840">
    <property type="component" value="Unassembled WGS sequence"/>
</dbReference>
<name>A0A328YNC3_9FLAO</name>
<protein>
    <recommendedName>
        <fullName evidence="3">Adenosylhomocysteine nucleosidase</fullName>
    </recommendedName>
</protein>
<dbReference type="EMBL" id="QLSZ01000001">
    <property type="protein sequence ID" value="RAR75551.1"/>
    <property type="molecule type" value="Genomic_DNA"/>
</dbReference>
<reference evidence="1 2" key="1">
    <citation type="submission" date="2018-06" db="EMBL/GenBank/DDBJ databases">
        <title>Genomic Encyclopedia of Archaeal and Bacterial Type Strains, Phase II (KMG-II): from individual species to whole genera.</title>
        <authorList>
            <person name="Goeker M."/>
        </authorList>
    </citation>
    <scope>NUCLEOTIDE SEQUENCE [LARGE SCALE GENOMIC DNA]</scope>
    <source>
        <strain evidence="1 2">DSM 25663</strain>
    </source>
</reference>
<sequence length="182" mass="19926">MTPMPVEHEKMTLALAEIGGGSHKYEVVVSGIGREQTAKTFMNLPPHDVCVLLGFGAIVGVAEQLPPTLHLGMPVEITQASLYGYEGGLFENGAPLVAPARLDVPGLQSLTSDKFVRTTDLAVQTVVNMEDYTFMYLKKPQDFIVRVISDFLPHNTAIDFFEEVAPISFVPALEALERYFAL</sequence>
<evidence type="ECO:0008006" key="3">
    <source>
        <dbReference type="Google" id="ProtNLM"/>
    </source>
</evidence>